<dbReference type="EMBL" id="JAEUBG010003352">
    <property type="protein sequence ID" value="KAH3682917.1"/>
    <property type="molecule type" value="Genomic_DNA"/>
</dbReference>
<evidence type="ECO:0000256" key="1">
    <source>
        <dbReference type="SAM" id="Phobius"/>
    </source>
</evidence>
<feature type="transmembrane region" description="Helical" evidence="1">
    <location>
        <begin position="496"/>
        <end position="515"/>
    </location>
</feature>
<evidence type="ECO:0000313" key="2">
    <source>
        <dbReference type="EMBL" id="KAH3682917.1"/>
    </source>
</evidence>
<reference evidence="2" key="2">
    <citation type="submission" date="2021-01" db="EMBL/GenBank/DDBJ databases">
        <authorList>
            <person name="Schikora-Tamarit M.A."/>
        </authorList>
    </citation>
    <scope>NUCLEOTIDE SEQUENCE</scope>
    <source>
        <strain evidence="2">CBS2887</strain>
    </source>
</reference>
<feature type="transmembrane region" description="Helical" evidence="1">
    <location>
        <begin position="535"/>
        <end position="557"/>
    </location>
</feature>
<sequence>MFSNFSIFRLLGTINSTVIYQELHDSMSCKFMGKDDIVNITVPENSYSNFSESDIKLFHSDLVVFQMSKVYPDWKINVNTDPYSTDKNWTLPYKERFFYNYSNDSVTLLDPSSESHQVISLNDKSKILHYETNLHFASAEAQYTYNVTEEGYYCVKLRHRMDFNETLTIEQITGFSTGSQNETLIEVLRYNETDQNYHWSNGSVCEGLHESYFAGRQELNPQISMGTTQLNIQRFTQGIKNRIMTQLTCFLPLMLIMFFLWWWLGSVCKRIHLSRVFRFFAIASAIQCLYFGSDLCVILYCAARYKERSVAAGIGLWFGIIPALTIGLVLYLFLANDSGFLSIYYIDDDPLNPRPLEPTVRGRGNHEMRRAFSFPMKYDKDSEIFLFVVLGLMAPTVSVLYRLVTYIIVCSVNISAELLYPLSHYTEASGVEYFVVFNHCGGQSLMTLMFVFQHLFVEDDMVPQEIMDQRFKARYPLLSRNQETISNSEKLLTWMVLRYVSFFVFGIIFIMLFIYDGPIPTVIEDEAGLIWSSRSMIYSSIDVLYWSWTLLLVFFLWGRDVYHALMISIKA</sequence>
<comment type="caution">
    <text evidence="2">The sequence shown here is derived from an EMBL/GenBank/DDBJ whole genome shotgun (WGS) entry which is preliminary data.</text>
</comment>
<name>A0A9P8Q4E7_WICPI</name>
<keyword evidence="1" id="KW-1133">Transmembrane helix</keyword>
<feature type="transmembrane region" description="Helical" evidence="1">
    <location>
        <begin position="384"/>
        <end position="404"/>
    </location>
</feature>
<gene>
    <name evidence="2" type="ORF">WICPIJ_006115</name>
</gene>
<keyword evidence="1" id="KW-0472">Membrane</keyword>
<evidence type="ECO:0000313" key="3">
    <source>
        <dbReference type="Proteomes" id="UP000774326"/>
    </source>
</evidence>
<feature type="transmembrane region" description="Helical" evidence="1">
    <location>
        <begin position="243"/>
        <end position="264"/>
    </location>
</feature>
<protein>
    <submittedName>
        <fullName evidence="2">Uncharacterized protein</fullName>
    </submittedName>
</protein>
<feature type="transmembrane region" description="Helical" evidence="1">
    <location>
        <begin position="314"/>
        <end position="334"/>
    </location>
</feature>
<accession>A0A9P8Q4E7</accession>
<keyword evidence="1" id="KW-0812">Transmembrane</keyword>
<feature type="transmembrane region" description="Helical" evidence="1">
    <location>
        <begin position="276"/>
        <end position="302"/>
    </location>
</feature>
<reference evidence="2" key="1">
    <citation type="journal article" date="2021" name="Open Biol.">
        <title>Shared evolutionary footprints suggest mitochondrial oxidative damage underlies multiple complex I losses in fungi.</title>
        <authorList>
            <person name="Schikora-Tamarit M.A."/>
            <person name="Marcet-Houben M."/>
            <person name="Nosek J."/>
            <person name="Gabaldon T."/>
        </authorList>
    </citation>
    <scope>NUCLEOTIDE SEQUENCE</scope>
    <source>
        <strain evidence="2">CBS2887</strain>
    </source>
</reference>
<organism evidence="2 3">
    <name type="scientific">Wickerhamomyces pijperi</name>
    <name type="common">Yeast</name>
    <name type="synonym">Pichia pijperi</name>
    <dbReference type="NCBI Taxonomy" id="599730"/>
    <lineage>
        <taxon>Eukaryota</taxon>
        <taxon>Fungi</taxon>
        <taxon>Dikarya</taxon>
        <taxon>Ascomycota</taxon>
        <taxon>Saccharomycotina</taxon>
        <taxon>Saccharomycetes</taxon>
        <taxon>Phaffomycetales</taxon>
        <taxon>Wickerhamomycetaceae</taxon>
        <taxon>Wickerhamomyces</taxon>
    </lineage>
</organism>
<dbReference type="Proteomes" id="UP000774326">
    <property type="component" value="Unassembled WGS sequence"/>
</dbReference>
<dbReference type="AlphaFoldDB" id="A0A9P8Q4E7"/>
<keyword evidence="3" id="KW-1185">Reference proteome</keyword>
<proteinExistence type="predicted"/>